<proteinExistence type="predicted"/>
<organism evidence="1 2">
    <name type="scientific">Enorma phocaeensis</name>
    <dbReference type="NCBI Taxonomy" id="1871019"/>
    <lineage>
        <taxon>Bacteria</taxon>
        <taxon>Bacillati</taxon>
        <taxon>Actinomycetota</taxon>
        <taxon>Coriobacteriia</taxon>
        <taxon>Coriobacteriales</taxon>
        <taxon>Coriobacteriaceae</taxon>
        <taxon>Enorma</taxon>
    </lineage>
</organism>
<keyword evidence="1" id="KW-0418">Kinase</keyword>
<gene>
    <name evidence="1" type="ORF">K8V70_03765</name>
</gene>
<keyword evidence="1" id="KW-0808">Transferase</keyword>
<evidence type="ECO:0000313" key="2">
    <source>
        <dbReference type="Proteomes" id="UP000753256"/>
    </source>
</evidence>
<protein>
    <submittedName>
        <fullName evidence="1">Cytidylate kinase-like family protein</fullName>
    </submittedName>
</protein>
<dbReference type="InterPro" id="IPR027417">
    <property type="entry name" value="P-loop_NTPase"/>
</dbReference>
<reference evidence="1" key="2">
    <citation type="submission" date="2021-09" db="EMBL/GenBank/DDBJ databases">
        <authorList>
            <person name="Gilroy R."/>
        </authorList>
    </citation>
    <scope>NUCLEOTIDE SEQUENCE</scope>
    <source>
        <strain evidence="1">ChiHjej13B12-9602</strain>
    </source>
</reference>
<dbReference type="Proteomes" id="UP000753256">
    <property type="component" value="Unassembled WGS sequence"/>
</dbReference>
<evidence type="ECO:0000313" key="1">
    <source>
        <dbReference type="EMBL" id="HJG36968.1"/>
    </source>
</evidence>
<dbReference type="Pfam" id="PF13189">
    <property type="entry name" value="Cytidylate_kin2"/>
    <property type="match status" value="1"/>
</dbReference>
<dbReference type="AlphaFoldDB" id="A0A921IT24"/>
<dbReference type="RefSeq" id="WP_273189448.1">
    <property type="nucleotide sequence ID" value="NZ_DYUZ01000015.1"/>
</dbReference>
<dbReference type="SUPFAM" id="SSF52540">
    <property type="entry name" value="P-loop containing nucleoside triphosphate hydrolases"/>
    <property type="match status" value="1"/>
</dbReference>
<dbReference type="EMBL" id="DYUZ01000015">
    <property type="protein sequence ID" value="HJG36968.1"/>
    <property type="molecule type" value="Genomic_DNA"/>
</dbReference>
<dbReference type="GO" id="GO:0016301">
    <property type="term" value="F:kinase activity"/>
    <property type="evidence" value="ECO:0007669"/>
    <property type="project" value="UniProtKB-KW"/>
</dbReference>
<reference evidence="1" key="1">
    <citation type="journal article" date="2021" name="PeerJ">
        <title>Extensive microbial diversity within the chicken gut microbiome revealed by metagenomics and culture.</title>
        <authorList>
            <person name="Gilroy R."/>
            <person name="Ravi A."/>
            <person name="Getino M."/>
            <person name="Pursley I."/>
            <person name="Horton D.L."/>
            <person name="Alikhan N.F."/>
            <person name="Baker D."/>
            <person name="Gharbi K."/>
            <person name="Hall N."/>
            <person name="Watson M."/>
            <person name="Adriaenssens E.M."/>
            <person name="Foster-Nyarko E."/>
            <person name="Jarju S."/>
            <person name="Secka A."/>
            <person name="Antonio M."/>
            <person name="Oren A."/>
            <person name="Chaudhuri R.R."/>
            <person name="La Ragione R."/>
            <person name="Hildebrand F."/>
            <person name="Pallen M.J."/>
        </authorList>
    </citation>
    <scope>NUCLEOTIDE SEQUENCE</scope>
    <source>
        <strain evidence="1">ChiHjej13B12-9602</strain>
    </source>
</reference>
<dbReference type="Gene3D" id="3.40.50.300">
    <property type="entry name" value="P-loop containing nucleotide triphosphate hydrolases"/>
    <property type="match status" value="1"/>
</dbReference>
<sequence length="235" mass="26828">MSQKDQKKLDVSKLMARDMYSNEALGAPTEDVDPLAPVVISIARQYGTDAHEIGIALQERLGIPLYDNELLIRAARRSDTVVEKVAPYDEVVAAEMMAFLPDRFDSRTMADKLFENLRQVILDVGTTESCIIIGRLSDYILRDNPNLISVYVTAPLEERVEIVMKRRGISERQALKRIKHMQRNRELFYKRYSAGKAKLRSDKDLTINRALFGVEGCCEIIAQAYEIKMRELGRM</sequence>
<accession>A0A921IT24</accession>
<name>A0A921IT24_9ACTN</name>
<comment type="caution">
    <text evidence="1">The sequence shown here is derived from an EMBL/GenBank/DDBJ whole genome shotgun (WGS) entry which is preliminary data.</text>
</comment>